<dbReference type="InterPro" id="IPR036388">
    <property type="entry name" value="WH-like_DNA-bd_sf"/>
</dbReference>
<dbReference type="PANTHER" id="PTHR43252:SF6">
    <property type="entry name" value="NEGATIVE TRANSCRIPTION REGULATOR PADR"/>
    <property type="match status" value="1"/>
</dbReference>
<reference evidence="2 3" key="1">
    <citation type="submission" date="2019-03" db="EMBL/GenBank/DDBJ databases">
        <title>Draft genome sequences of novel Actinobacteria.</title>
        <authorList>
            <person name="Sahin N."/>
            <person name="Ay H."/>
            <person name="Saygin H."/>
        </authorList>
    </citation>
    <scope>NUCLEOTIDE SEQUENCE [LARGE SCALE GENOMIC DNA]</scope>
    <source>
        <strain evidence="2 3">DSM 41900</strain>
    </source>
</reference>
<comment type="caution">
    <text evidence="2">The sequence shown here is derived from an EMBL/GenBank/DDBJ whole genome shotgun (WGS) entry which is preliminary data.</text>
</comment>
<evidence type="ECO:0000313" key="3">
    <source>
        <dbReference type="Proteomes" id="UP000295345"/>
    </source>
</evidence>
<evidence type="ECO:0000259" key="1">
    <source>
        <dbReference type="Pfam" id="PF03551"/>
    </source>
</evidence>
<gene>
    <name evidence="2" type="ORF">E1283_08195</name>
</gene>
<dbReference type="PANTHER" id="PTHR43252">
    <property type="entry name" value="TRANSCRIPTIONAL REGULATOR YQJI"/>
    <property type="match status" value="1"/>
</dbReference>
<accession>A0A4R4TMK2</accession>
<evidence type="ECO:0000313" key="2">
    <source>
        <dbReference type="EMBL" id="TDC77064.1"/>
    </source>
</evidence>
<dbReference type="Proteomes" id="UP000295345">
    <property type="component" value="Unassembled WGS sequence"/>
</dbReference>
<dbReference type="Gene3D" id="1.10.10.10">
    <property type="entry name" value="Winged helix-like DNA-binding domain superfamily/Winged helix DNA-binding domain"/>
    <property type="match status" value="1"/>
</dbReference>
<dbReference type="InterPro" id="IPR005149">
    <property type="entry name" value="Tscrpt_reg_PadR_N"/>
</dbReference>
<dbReference type="AlphaFoldDB" id="A0A4R4TMK2"/>
<feature type="domain" description="Transcription regulator PadR N-terminal" evidence="1">
    <location>
        <begin position="8"/>
        <end position="80"/>
    </location>
</feature>
<dbReference type="Pfam" id="PF03551">
    <property type="entry name" value="PadR"/>
    <property type="match status" value="1"/>
</dbReference>
<dbReference type="RefSeq" id="WP_132817247.1">
    <property type="nucleotide sequence ID" value="NZ_SMKI01000062.1"/>
</dbReference>
<dbReference type="SUPFAM" id="SSF46785">
    <property type="entry name" value="Winged helix' DNA-binding domain"/>
    <property type="match status" value="1"/>
</dbReference>
<dbReference type="OrthoDB" id="3186544at2"/>
<dbReference type="InterPro" id="IPR036390">
    <property type="entry name" value="WH_DNA-bd_sf"/>
</dbReference>
<name>A0A4R4TMK2_9ACTN</name>
<organism evidence="2 3">
    <name type="scientific">Streptomyces hainanensis</name>
    <dbReference type="NCBI Taxonomy" id="402648"/>
    <lineage>
        <taxon>Bacteria</taxon>
        <taxon>Bacillati</taxon>
        <taxon>Actinomycetota</taxon>
        <taxon>Actinomycetes</taxon>
        <taxon>Kitasatosporales</taxon>
        <taxon>Streptomycetaceae</taxon>
        <taxon>Streptomyces</taxon>
    </lineage>
</organism>
<keyword evidence="3" id="KW-1185">Reference proteome</keyword>
<sequence length="178" mass="19200">MSLAANVLLGLLTTGPQHGYELKRAYDARLPRARPLAFGQVYGTLGRLQRDGLVAEAGRDREGGPDRTLFDITDAGRAVLGDWLDTVEPPAPHVSSALLAKVVVALIADGDERARGYLTAQRAAHTARLRELTALKTAPGASLGDVIAADLAIVHLDADLRWLRTTLDRVAELHREVR</sequence>
<protein>
    <submittedName>
        <fullName evidence="2">PadR family transcriptional regulator</fullName>
    </submittedName>
</protein>
<proteinExistence type="predicted"/>
<dbReference type="EMBL" id="SMKI01000062">
    <property type="protein sequence ID" value="TDC77064.1"/>
    <property type="molecule type" value="Genomic_DNA"/>
</dbReference>